<comment type="caution">
    <text evidence="1">The sequence shown here is derived from an EMBL/GenBank/DDBJ whole genome shotgun (WGS) entry which is preliminary data.</text>
</comment>
<evidence type="ECO:0000313" key="2">
    <source>
        <dbReference type="Proteomes" id="UP000485058"/>
    </source>
</evidence>
<keyword evidence="2" id="KW-1185">Reference proteome</keyword>
<accession>A0A6A0ACU1</accession>
<gene>
    <name evidence="1" type="ORF">HaLaN_28617</name>
</gene>
<dbReference type="AlphaFoldDB" id="A0A6A0ACU1"/>
<evidence type="ECO:0000313" key="1">
    <source>
        <dbReference type="EMBL" id="GFH29874.1"/>
    </source>
</evidence>
<name>A0A6A0ACU1_HAELA</name>
<dbReference type="EMBL" id="BLLF01004574">
    <property type="protein sequence ID" value="GFH29874.1"/>
    <property type="molecule type" value="Genomic_DNA"/>
</dbReference>
<organism evidence="1 2">
    <name type="scientific">Haematococcus lacustris</name>
    <name type="common">Green alga</name>
    <name type="synonym">Haematococcus pluvialis</name>
    <dbReference type="NCBI Taxonomy" id="44745"/>
    <lineage>
        <taxon>Eukaryota</taxon>
        <taxon>Viridiplantae</taxon>
        <taxon>Chlorophyta</taxon>
        <taxon>core chlorophytes</taxon>
        <taxon>Chlorophyceae</taxon>
        <taxon>CS clade</taxon>
        <taxon>Chlamydomonadales</taxon>
        <taxon>Haematococcaceae</taxon>
        <taxon>Haematococcus</taxon>
    </lineage>
</organism>
<protein>
    <submittedName>
        <fullName evidence="1">Uncharacterized protein</fullName>
    </submittedName>
</protein>
<proteinExistence type="predicted"/>
<dbReference type="Proteomes" id="UP000485058">
    <property type="component" value="Unassembled WGS sequence"/>
</dbReference>
<sequence length="134" mass="14257">MAEAGDKATLLLARVPAAGLNASCGLGLIAIRDEALYSGRLLAVDDRGSLLEVQLGNSSDTSVVVAQYEVFITAPDDQEPQPLCKPWSCLTAHDDGIIFSHHGSRNILFAQLPAEEGECYGAFLFGQHAGCNWP</sequence>
<reference evidence="1 2" key="1">
    <citation type="submission" date="2020-02" db="EMBL/GenBank/DDBJ databases">
        <title>Draft genome sequence of Haematococcus lacustris strain NIES-144.</title>
        <authorList>
            <person name="Morimoto D."/>
            <person name="Nakagawa S."/>
            <person name="Yoshida T."/>
            <person name="Sawayama S."/>
        </authorList>
    </citation>
    <scope>NUCLEOTIDE SEQUENCE [LARGE SCALE GENOMIC DNA]</scope>
    <source>
        <strain evidence="1 2">NIES-144</strain>
    </source>
</reference>